<dbReference type="AlphaFoldDB" id="A0AAV9FJ82"/>
<protein>
    <recommendedName>
        <fullName evidence="2">Bifunctional inhibitor/plant lipid transfer protein/seed storage helical domain-containing protein</fullName>
    </recommendedName>
</protein>
<sequence length="157" mass="15423">MVLPKALASTALLLSLNLLCFSLVSSHPYIIPTLPTNPSPAHKSPAVNPHAACHAVTLKLGGCSDLLNNIGGLGNAIHVGSGGLGLGNVVGLGNGILGSGGSSCCSTLKSLPKVDAAVCLCLALKSNVLGSNLDILKSLGSVLSGCGCAIPAGFICN</sequence>
<dbReference type="EMBL" id="JAUJYO010000001">
    <property type="protein sequence ID" value="KAK1324933.1"/>
    <property type="molecule type" value="Genomic_DNA"/>
</dbReference>
<feature type="signal peptide" evidence="1">
    <location>
        <begin position="1"/>
        <end position="26"/>
    </location>
</feature>
<dbReference type="SUPFAM" id="SSF47699">
    <property type="entry name" value="Bifunctional inhibitor/lipid-transfer protein/seed storage 2S albumin"/>
    <property type="match status" value="1"/>
</dbReference>
<evidence type="ECO:0000259" key="2">
    <source>
        <dbReference type="SMART" id="SM00499"/>
    </source>
</evidence>
<gene>
    <name evidence="3" type="ORF">QJS10_CPA01g02734</name>
</gene>
<dbReference type="Gene3D" id="1.10.110.10">
    <property type="entry name" value="Plant lipid-transfer and hydrophobic proteins"/>
    <property type="match status" value="1"/>
</dbReference>
<evidence type="ECO:0000313" key="4">
    <source>
        <dbReference type="Proteomes" id="UP001180020"/>
    </source>
</evidence>
<dbReference type="InterPro" id="IPR051636">
    <property type="entry name" value="Plant_LTP/defense-related"/>
</dbReference>
<evidence type="ECO:0000313" key="3">
    <source>
        <dbReference type="EMBL" id="KAK1324933.1"/>
    </source>
</evidence>
<dbReference type="SMART" id="SM00499">
    <property type="entry name" value="AAI"/>
    <property type="match status" value="1"/>
</dbReference>
<dbReference type="Pfam" id="PF14547">
    <property type="entry name" value="Hydrophob_seed"/>
    <property type="match status" value="1"/>
</dbReference>
<organism evidence="3 4">
    <name type="scientific">Acorus calamus</name>
    <name type="common">Sweet flag</name>
    <dbReference type="NCBI Taxonomy" id="4465"/>
    <lineage>
        <taxon>Eukaryota</taxon>
        <taxon>Viridiplantae</taxon>
        <taxon>Streptophyta</taxon>
        <taxon>Embryophyta</taxon>
        <taxon>Tracheophyta</taxon>
        <taxon>Spermatophyta</taxon>
        <taxon>Magnoliopsida</taxon>
        <taxon>Liliopsida</taxon>
        <taxon>Acoraceae</taxon>
        <taxon>Acorus</taxon>
    </lineage>
</organism>
<feature type="domain" description="Bifunctional inhibitor/plant lipid transfer protein/seed storage helical" evidence="2">
    <location>
        <begin position="53"/>
        <end position="156"/>
    </location>
</feature>
<reference evidence="3" key="2">
    <citation type="submission" date="2023-06" db="EMBL/GenBank/DDBJ databases">
        <authorList>
            <person name="Ma L."/>
            <person name="Liu K.-W."/>
            <person name="Li Z."/>
            <person name="Hsiao Y.-Y."/>
            <person name="Qi Y."/>
            <person name="Fu T."/>
            <person name="Tang G."/>
            <person name="Zhang D."/>
            <person name="Sun W.-H."/>
            <person name="Liu D.-K."/>
            <person name="Li Y."/>
            <person name="Chen G.-Z."/>
            <person name="Liu X.-D."/>
            <person name="Liao X.-Y."/>
            <person name="Jiang Y.-T."/>
            <person name="Yu X."/>
            <person name="Hao Y."/>
            <person name="Huang J."/>
            <person name="Zhao X.-W."/>
            <person name="Ke S."/>
            <person name="Chen Y.-Y."/>
            <person name="Wu W.-L."/>
            <person name="Hsu J.-L."/>
            <person name="Lin Y.-F."/>
            <person name="Huang M.-D."/>
            <person name="Li C.-Y."/>
            <person name="Huang L."/>
            <person name="Wang Z.-W."/>
            <person name="Zhao X."/>
            <person name="Zhong W.-Y."/>
            <person name="Peng D.-H."/>
            <person name="Ahmad S."/>
            <person name="Lan S."/>
            <person name="Zhang J.-S."/>
            <person name="Tsai W.-C."/>
            <person name="Van De Peer Y."/>
            <person name="Liu Z.-J."/>
        </authorList>
    </citation>
    <scope>NUCLEOTIDE SEQUENCE</scope>
    <source>
        <strain evidence="3">CP</strain>
        <tissue evidence="3">Leaves</tissue>
    </source>
</reference>
<reference evidence="3" key="1">
    <citation type="journal article" date="2023" name="Nat. Commun.">
        <title>Diploid and tetraploid genomes of Acorus and the evolution of monocots.</title>
        <authorList>
            <person name="Ma L."/>
            <person name="Liu K.W."/>
            <person name="Li Z."/>
            <person name="Hsiao Y.Y."/>
            <person name="Qi Y."/>
            <person name="Fu T."/>
            <person name="Tang G.D."/>
            <person name="Zhang D."/>
            <person name="Sun W.H."/>
            <person name="Liu D.K."/>
            <person name="Li Y."/>
            <person name="Chen G.Z."/>
            <person name="Liu X.D."/>
            <person name="Liao X.Y."/>
            <person name="Jiang Y.T."/>
            <person name="Yu X."/>
            <person name="Hao Y."/>
            <person name="Huang J."/>
            <person name="Zhao X.W."/>
            <person name="Ke S."/>
            <person name="Chen Y.Y."/>
            <person name="Wu W.L."/>
            <person name="Hsu J.L."/>
            <person name="Lin Y.F."/>
            <person name="Huang M.D."/>
            <person name="Li C.Y."/>
            <person name="Huang L."/>
            <person name="Wang Z.W."/>
            <person name="Zhao X."/>
            <person name="Zhong W.Y."/>
            <person name="Peng D.H."/>
            <person name="Ahmad S."/>
            <person name="Lan S."/>
            <person name="Zhang J.S."/>
            <person name="Tsai W.C."/>
            <person name="Van de Peer Y."/>
            <person name="Liu Z.J."/>
        </authorList>
    </citation>
    <scope>NUCLEOTIDE SEQUENCE</scope>
    <source>
        <strain evidence="3">CP</strain>
    </source>
</reference>
<keyword evidence="4" id="KW-1185">Reference proteome</keyword>
<proteinExistence type="predicted"/>
<comment type="caution">
    <text evidence="3">The sequence shown here is derived from an EMBL/GenBank/DDBJ whole genome shotgun (WGS) entry which is preliminary data.</text>
</comment>
<name>A0AAV9FJ82_ACOCL</name>
<dbReference type="InterPro" id="IPR036312">
    <property type="entry name" value="Bifun_inhib/LTP/seed_sf"/>
</dbReference>
<accession>A0AAV9FJ82</accession>
<dbReference type="InterPro" id="IPR016140">
    <property type="entry name" value="Bifunc_inhib/LTP/seed_store"/>
</dbReference>
<feature type="chain" id="PRO_5043597395" description="Bifunctional inhibitor/plant lipid transfer protein/seed storage helical domain-containing protein" evidence="1">
    <location>
        <begin position="27"/>
        <end position="157"/>
    </location>
</feature>
<dbReference type="Proteomes" id="UP001180020">
    <property type="component" value="Unassembled WGS sequence"/>
</dbReference>
<dbReference type="InterPro" id="IPR027923">
    <property type="entry name" value="Hydrophob_seed_dom"/>
</dbReference>
<keyword evidence="1" id="KW-0732">Signal</keyword>
<dbReference type="PANTHER" id="PTHR31731">
    <property type="match status" value="1"/>
</dbReference>
<evidence type="ECO:0000256" key="1">
    <source>
        <dbReference type="SAM" id="SignalP"/>
    </source>
</evidence>